<dbReference type="Gene3D" id="3.30.420.10">
    <property type="entry name" value="Ribonuclease H-like superfamily/Ribonuclease H"/>
    <property type="match status" value="1"/>
</dbReference>
<evidence type="ECO:0000259" key="3">
    <source>
        <dbReference type="PROSITE" id="PS50879"/>
    </source>
</evidence>
<dbReference type="AlphaFoldDB" id="A0A8H3LQG6"/>
<dbReference type="GO" id="GO:0003676">
    <property type="term" value="F:nucleic acid binding"/>
    <property type="evidence" value="ECO:0007669"/>
    <property type="project" value="InterPro"/>
</dbReference>
<dbReference type="InterPro" id="IPR002156">
    <property type="entry name" value="RNaseH_domain"/>
</dbReference>
<dbReference type="CDD" id="cd01650">
    <property type="entry name" value="RT_nLTR_like"/>
    <property type="match status" value="1"/>
</dbReference>
<evidence type="ECO:0000313" key="5">
    <source>
        <dbReference type="Proteomes" id="UP000615446"/>
    </source>
</evidence>
<dbReference type="PROSITE" id="PS50879">
    <property type="entry name" value="RNASE_H_1"/>
    <property type="match status" value="1"/>
</dbReference>
<feature type="compositionally biased region" description="Basic and acidic residues" evidence="1">
    <location>
        <begin position="21"/>
        <end position="30"/>
    </location>
</feature>
<evidence type="ECO:0000256" key="1">
    <source>
        <dbReference type="SAM" id="MobiDB-lite"/>
    </source>
</evidence>
<keyword evidence="4" id="KW-0548">Nucleotidyltransferase</keyword>
<feature type="domain" description="RNase H type-1" evidence="3">
    <location>
        <begin position="923"/>
        <end position="1078"/>
    </location>
</feature>
<name>A0A8H3LQG6_9GLOM</name>
<dbReference type="Pfam" id="PF00075">
    <property type="entry name" value="RNase_H"/>
    <property type="match status" value="1"/>
</dbReference>
<dbReference type="InterPro" id="IPR012337">
    <property type="entry name" value="RNaseH-like_sf"/>
</dbReference>
<dbReference type="EMBL" id="BLAL01000197">
    <property type="protein sequence ID" value="GES91224.1"/>
    <property type="molecule type" value="Genomic_DNA"/>
</dbReference>
<dbReference type="InterPro" id="IPR000477">
    <property type="entry name" value="RT_dom"/>
</dbReference>
<comment type="caution">
    <text evidence="4">The sequence shown here is derived from an EMBL/GenBank/DDBJ whole genome shotgun (WGS) entry which is preliminary data.</text>
</comment>
<keyword evidence="4" id="KW-0695">RNA-directed DNA polymerase</keyword>
<dbReference type="GO" id="GO:0003964">
    <property type="term" value="F:RNA-directed DNA polymerase activity"/>
    <property type="evidence" value="ECO:0007669"/>
    <property type="project" value="UniProtKB-KW"/>
</dbReference>
<feature type="region of interest" description="Disordered" evidence="1">
    <location>
        <begin position="1"/>
        <end position="30"/>
    </location>
</feature>
<protein>
    <submittedName>
        <fullName evidence="4">Reverse transcriptase family protein</fullName>
    </submittedName>
</protein>
<gene>
    <name evidence="4" type="ORF">RCL2_001805600</name>
</gene>
<reference evidence="4" key="1">
    <citation type="submission" date="2019-10" db="EMBL/GenBank/DDBJ databases">
        <title>Conservation and host-specific expression of non-tandemly repeated heterogenous ribosome RNA gene in arbuscular mycorrhizal fungi.</title>
        <authorList>
            <person name="Maeda T."/>
            <person name="Kobayashi Y."/>
            <person name="Nakagawa T."/>
            <person name="Ezawa T."/>
            <person name="Yamaguchi K."/>
            <person name="Bino T."/>
            <person name="Nishimoto Y."/>
            <person name="Shigenobu S."/>
            <person name="Kawaguchi M."/>
        </authorList>
    </citation>
    <scope>NUCLEOTIDE SEQUENCE</scope>
    <source>
        <strain evidence="4">HR1</strain>
    </source>
</reference>
<organism evidence="4 5">
    <name type="scientific">Rhizophagus clarus</name>
    <dbReference type="NCBI Taxonomy" id="94130"/>
    <lineage>
        <taxon>Eukaryota</taxon>
        <taxon>Fungi</taxon>
        <taxon>Fungi incertae sedis</taxon>
        <taxon>Mucoromycota</taxon>
        <taxon>Glomeromycotina</taxon>
        <taxon>Glomeromycetes</taxon>
        <taxon>Glomerales</taxon>
        <taxon>Glomeraceae</taxon>
        <taxon>Rhizophagus</taxon>
    </lineage>
</organism>
<proteinExistence type="predicted"/>
<dbReference type="SUPFAM" id="SSF53098">
    <property type="entry name" value="Ribonuclease H-like"/>
    <property type="match status" value="1"/>
</dbReference>
<dbReference type="OrthoDB" id="2435398at2759"/>
<evidence type="ECO:0000313" key="4">
    <source>
        <dbReference type="EMBL" id="GES91224.1"/>
    </source>
</evidence>
<feature type="domain" description="Reverse transcriptase" evidence="2">
    <location>
        <begin position="253"/>
        <end position="548"/>
    </location>
</feature>
<dbReference type="Pfam" id="PF00078">
    <property type="entry name" value="RVT_1"/>
    <property type="match status" value="1"/>
</dbReference>
<accession>A0A8H3LQG6</accession>
<keyword evidence="4" id="KW-0808">Transferase</keyword>
<evidence type="ECO:0000259" key="2">
    <source>
        <dbReference type="PROSITE" id="PS50878"/>
    </source>
</evidence>
<dbReference type="PROSITE" id="PS50878">
    <property type="entry name" value="RT_POL"/>
    <property type="match status" value="1"/>
</dbReference>
<dbReference type="PANTHER" id="PTHR19446">
    <property type="entry name" value="REVERSE TRANSCRIPTASES"/>
    <property type="match status" value="1"/>
</dbReference>
<sequence>MSAAAHTLPLRKQNTTHPRLKPKDKPADMNKLDRHTAKLLVFIHETHQYQVTTPHDPAAFSQLKDRWESQILLFNKDYADDRDLQFDSSFLPDSPNWLDQLNQVAHKRKKTEWKAFNSYQSHKITAAVKARFAIIQSDQTRWISSSLDRHKPNVSIDRLMVTSEDGLQELLLHPDEIDSLNAHPIWKNAYEPILNTDEPIYESIEKNFTLPFWITILQNINKNSAPGTSGITYQLMCHLSPTFVEVILALYRTIFLTGLVPADWKFSTIFPIPKPEKFEYNMANVRPIALLEVVRKIFTKFISTQLSDILQDHNVLCHANYCGLKGESTASPIRLINNLIEDAKENSKELWIVLQDISKAFDSISLDFLDLALKRIGLPSHAVNCIVNLFKGRTVQVATAFGPSPSFQAEDGIDQGDSLSPLLWRIYYDPLLATITALLTKGYNMECVWLHNLRDPNTWETFSHRIAASAYMDDTAWIDCTRNRIQHTLDMARSFYELVDININHKKCELIVINPSLPRPFLSVSLGTHERDTIHPIQTEARYLGVWISPKNTRSLTKQRLRRTRDEFLHTIRLKKLSIAHVVYLINKVLYPKLIYLSQLITFTKLEWDAIERPILALVKHTIGVQRSCPNSALYHEGIVGLHCLWMVVSTAGIMNLCTVLNDHNDATFTTLLRLRQAQLLMKLPDCCFSVHSHFRSLYMAASRSNLALFYLLLASDLHVNIKLDQIDRLSFSIKNIEFPLLDIWSKSYNAASIMRINNKHSQFPLVDLSQLIAGDGSSLMTWKQYRTLAGLSRKGPKAKWFTQLERSVLASSDSRYLLPEYRSTQSTFYITRFLKPPSQDGRQKEWVAVQLDTAWLIGRITNKCFNGSKGLYAIDLYREVYYDHSCNCSFVNNKDTHTVINRWIGPSDDKDHLIEIKDSLNSVNELSFYTDGSVQNGVPSHLRQRLDDCLDHRSMVINQGAAFVEISSNLQFFTRIVNWPSSTRAELFAILLALLVCPRDCRVKIYTDNNCSISTITRFLRSHSKFCSRGFNNSLILIYIGLLIRDRNLDLELIKVKAHAGDPWNDLADELAKKGAALSTYHQLSFNFGTQACRFSPHFEDTPIEQN</sequence>
<dbReference type="InterPro" id="IPR036397">
    <property type="entry name" value="RNaseH_sf"/>
</dbReference>
<dbReference type="GO" id="GO:0004523">
    <property type="term" value="F:RNA-DNA hybrid ribonuclease activity"/>
    <property type="evidence" value="ECO:0007669"/>
    <property type="project" value="InterPro"/>
</dbReference>
<dbReference type="Proteomes" id="UP000615446">
    <property type="component" value="Unassembled WGS sequence"/>
</dbReference>